<dbReference type="AlphaFoldDB" id="A0A8J3GJ44"/>
<reference evidence="1" key="1">
    <citation type="journal article" date="2014" name="Int. J. Syst. Evol. Microbiol.">
        <title>Complete genome sequence of Corynebacterium casei LMG S-19264T (=DSM 44701T), isolated from a smear-ripened cheese.</title>
        <authorList>
            <consortium name="US DOE Joint Genome Institute (JGI-PGF)"/>
            <person name="Walter F."/>
            <person name="Albersmeier A."/>
            <person name="Kalinowski J."/>
            <person name="Ruckert C."/>
        </authorList>
    </citation>
    <scope>NUCLEOTIDE SEQUENCE</scope>
    <source>
        <strain evidence="1">KCTC 42249</strain>
    </source>
</reference>
<evidence type="ECO:0000313" key="2">
    <source>
        <dbReference type="Proteomes" id="UP000630142"/>
    </source>
</evidence>
<dbReference type="RefSeq" id="WP_189502611.1">
    <property type="nucleotide sequence ID" value="NZ_BMZQ01000001.1"/>
</dbReference>
<reference evidence="1" key="2">
    <citation type="submission" date="2020-09" db="EMBL/GenBank/DDBJ databases">
        <authorList>
            <person name="Sun Q."/>
            <person name="Kim S."/>
        </authorList>
    </citation>
    <scope>NUCLEOTIDE SEQUENCE</scope>
    <source>
        <strain evidence="1">KCTC 42249</strain>
    </source>
</reference>
<sequence>MTILPLAVGIADAILNASREDSRFDPAEVANELMRQHPSANVSPDDIVSTLREEGRSVGLCLEAC</sequence>
<keyword evidence="2" id="KW-1185">Reference proteome</keyword>
<dbReference type="Proteomes" id="UP000630142">
    <property type="component" value="Unassembled WGS sequence"/>
</dbReference>
<gene>
    <name evidence="1" type="ORF">GCM10016234_12740</name>
</gene>
<accession>A0A8J3GJ44</accession>
<name>A0A8J3GJ44_9HYPH</name>
<proteinExistence type="predicted"/>
<protein>
    <submittedName>
        <fullName evidence="1">Uncharacterized protein</fullName>
    </submittedName>
</protein>
<evidence type="ECO:0000313" key="1">
    <source>
        <dbReference type="EMBL" id="GHD10644.1"/>
    </source>
</evidence>
<organism evidence="1 2">
    <name type="scientific">Tianweitania populi</name>
    <dbReference type="NCBI Taxonomy" id="1607949"/>
    <lineage>
        <taxon>Bacteria</taxon>
        <taxon>Pseudomonadati</taxon>
        <taxon>Pseudomonadota</taxon>
        <taxon>Alphaproteobacteria</taxon>
        <taxon>Hyphomicrobiales</taxon>
        <taxon>Phyllobacteriaceae</taxon>
        <taxon>Tianweitania</taxon>
    </lineage>
</organism>
<comment type="caution">
    <text evidence="1">The sequence shown here is derived from an EMBL/GenBank/DDBJ whole genome shotgun (WGS) entry which is preliminary data.</text>
</comment>
<dbReference type="EMBL" id="BMZQ01000001">
    <property type="protein sequence ID" value="GHD10644.1"/>
    <property type="molecule type" value="Genomic_DNA"/>
</dbReference>